<keyword evidence="3" id="KW-0328">Glycosyltransferase</keyword>
<proteinExistence type="predicted"/>
<evidence type="ECO:0000256" key="7">
    <source>
        <dbReference type="ARBA" id="ARBA00023136"/>
    </source>
</evidence>
<dbReference type="AlphaFoldDB" id="A0A1I5UHE2"/>
<feature type="transmembrane region" description="Helical" evidence="8">
    <location>
        <begin position="314"/>
        <end position="333"/>
    </location>
</feature>
<feature type="transmembrane region" description="Helical" evidence="8">
    <location>
        <begin position="221"/>
        <end position="241"/>
    </location>
</feature>
<keyword evidence="2" id="KW-1003">Cell membrane</keyword>
<keyword evidence="4 10" id="KW-0808">Transferase</keyword>
<reference evidence="10 11" key="1">
    <citation type="submission" date="2016-10" db="EMBL/GenBank/DDBJ databases">
        <authorList>
            <person name="de Groot N.N."/>
        </authorList>
    </citation>
    <scope>NUCLEOTIDE SEQUENCE [LARGE SCALE GENOMIC DNA]</scope>
    <source>
        <strain evidence="11">E92,LMG 26720,CCM 7988</strain>
    </source>
</reference>
<dbReference type="STRING" id="1079859.SAMN04515674_107155"/>
<gene>
    <name evidence="10" type="ORF">SAMN04515674_107155</name>
</gene>
<dbReference type="InterPro" id="IPR038731">
    <property type="entry name" value="RgtA/B/C-like"/>
</dbReference>
<dbReference type="GO" id="GO:0009103">
    <property type="term" value="P:lipopolysaccharide biosynthetic process"/>
    <property type="evidence" value="ECO:0007669"/>
    <property type="project" value="UniProtKB-ARBA"/>
</dbReference>
<evidence type="ECO:0000256" key="8">
    <source>
        <dbReference type="SAM" id="Phobius"/>
    </source>
</evidence>
<feature type="transmembrane region" description="Helical" evidence="8">
    <location>
        <begin position="118"/>
        <end position="134"/>
    </location>
</feature>
<evidence type="ECO:0000313" key="11">
    <source>
        <dbReference type="Proteomes" id="UP000199306"/>
    </source>
</evidence>
<feature type="transmembrane region" description="Helical" evidence="8">
    <location>
        <begin position="89"/>
        <end position="109"/>
    </location>
</feature>
<keyword evidence="7 8" id="KW-0472">Membrane</keyword>
<accession>A0A1I5UHE2</accession>
<dbReference type="OrthoDB" id="9792789at2"/>
<feature type="transmembrane region" description="Helical" evidence="8">
    <location>
        <begin position="448"/>
        <end position="467"/>
    </location>
</feature>
<evidence type="ECO:0000256" key="4">
    <source>
        <dbReference type="ARBA" id="ARBA00022679"/>
    </source>
</evidence>
<organism evidence="10 11">
    <name type="scientific">Pseudarcicella hirudinis</name>
    <dbReference type="NCBI Taxonomy" id="1079859"/>
    <lineage>
        <taxon>Bacteria</taxon>
        <taxon>Pseudomonadati</taxon>
        <taxon>Bacteroidota</taxon>
        <taxon>Cytophagia</taxon>
        <taxon>Cytophagales</taxon>
        <taxon>Flectobacillaceae</taxon>
        <taxon>Pseudarcicella</taxon>
    </lineage>
</organism>
<comment type="subcellular location">
    <subcellularLocation>
        <location evidence="1">Cell membrane</location>
        <topology evidence="1">Multi-pass membrane protein</topology>
    </subcellularLocation>
</comment>
<dbReference type="PANTHER" id="PTHR33908">
    <property type="entry name" value="MANNOSYLTRANSFERASE YKCB-RELATED"/>
    <property type="match status" value="1"/>
</dbReference>
<feature type="transmembrane region" description="Helical" evidence="8">
    <location>
        <begin position="169"/>
        <end position="187"/>
    </location>
</feature>
<evidence type="ECO:0000313" key="10">
    <source>
        <dbReference type="EMBL" id="SFP94036.1"/>
    </source>
</evidence>
<keyword evidence="5 8" id="KW-0812">Transmembrane</keyword>
<dbReference type="GO" id="GO:0005886">
    <property type="term" value="C:plasma membrane"/>
    <property type="evidence" value="ECO:0007669"/>
    <property type="project" value="UniProtKB-SubCell"/>
</dbReference>
<feature type="transmembrane region" description="Helical" evidence="8">
    <location>
        <begin position="7"/>
        <end position="28"/>
    </location>
</feature>
<feature type="transmembrane region" description="Helical" evidence="8">
    <location>
        <begin position="369"/>
        <end position="395"/>
    </location>
</feature>
<sequence>MKEKYNYLLIALLGGLFFVPFLGASHLFDWDEINFAESAREMILTGNYSTVQINYQPFWEKPPLFFWMQVLAMKAFNVFSDTSGFSPEFGARFPNAMIGIATLLVFYSIGKKLYNSKFGLLWAIAYLGSFTPHLYFKSGIIDPTFNLFIFLGVWFLARIITPINNSPAMGLKGAILSGLFIGLAILTKGPVGGLLWGLTFLSFWGAGGFKIQFLLNSIKPVLVSIGVAFLVACIWFGLSIYENGIALFQDFIAYQIRLLTTGDAGHEQPFYYHFLVVLLGCFPISVFAIRNLGFVKVPKTNVSSSDAEVWADTIFRKWMIVLFWVVMILFTIVKTKIVHYSSMAWFPVSFLAAHTLYQWLAGKFKWNNWLSFGVIFIGGLMAIALALVPIVGMYSDHITPFIKDSFVVGNLQAPVQWSGTEPFIGLIYFAAIFLFFHFRKKEKKSLALYMLFFGTAITLFVYSAIVVTKIEGYTQRTAIDFYESHRGQDIYIEPLGFKSYAHLFYFRKPVPAKLKYRNGEEVLNAPKLDKPAYFVMKVDAGDDLKYHPNLVLIKEENGFLFYRRK</sequence>
<dbReference type="EMBL" id="FOXH01000007">
    <property type="protein sequence ID" value="SFP94036.1"/>
    <property type="molecule type" value="Genomic_DNA"/>
</dbReference>
<keyword evidence="6 8" id="KW-1133">Transmembrane helix</keyword>
<feature type="transmembrane region" description="Helical" evidence="8">
    <location>
        <begin position="140"/>
        <end position="157"/>
    </location>
</feature>
<dbReference type="InterPro" id="IPR050297">
    <property type="entry name" value="LipidA_mod_glycosyltrf_83"/>
</dbReference>
<feature type="transmembrane region" description="Helical" evidence="8">
    <location>
        <begin position="339"/>
        <end position="357"/>
    </location>
</feature>
<dbReference type="RefSeq" id="WP_092017779.1">
    <property type="nucleotide sequence ID" value="NZ_FOXH01000007.1"/>
</dbReference>
<feature type="transmembrane region" description="Helical" evidence="8">
    <location>
        <begin position="193"/>
        <end position="209"/>
    </location>
</feature>
<dbReference type="GO" id="GO:0016763">
    <property type="term" value="F:pentosyltransferase activity"/>
    <property type="evidence" value="ECO:0007669"/>
    <property type="project" value="TreeGrafter"/>
</dbReference>
<dbReference type="GO" id="GO:0010041">
    <property type="term" value="P:response to iron(III) ion"/>
    <property type="evidence" value="ECO:0007669"/>
    <property type="project" value="TreeGrafter"/>
</dbReference>
<protein>
    <submittedName>
        <fullName evidence="10">4-amino-4-deoxy-L-arabinose transferase</fullName>
    </submittedName>
</protein>
<evidence type="ECO:0000256" key="1">
    <source>
        <dbReference type="ARBA" id="ARBA00004651"/>
    </source>
</evidence>
<feature type="domain" description="Glycosyltransferase RgtA/B/C/D-like" evidence="9">
    <location>
        <begin position="61"/>
        <end position="235"/>
    </location>
</feature>
<dbReference type="PANTHER" id="PTHR33908:SF3">
    <property type="entry name" value="UNDECAPRENYL PHOSPHATE-ALPHA-4-AMINO-4-DEOXY-L-ARABINOSE ARABINOSYL TRANSFERASE"/>
    <property type="match status" value="1"/>
</dbReference>
<evidence type="ECO:0000256" key="5">
    <source>
        <dbReference type="ARBA" id="ARBA00022692"/>
    </source>
</evidence>
<evidence type="ECO:0000256" key="6">
    <source>
        <dbReference type="ARBA" id="ARBA00022989"/>
    </source>
</evidence>
<feature type="transmembrane region" description="Helical" evidence="8">
    <location>
        <begin position="270"/>
        <end position="293"/>
    </location>
</feature>
<evidence type="ECO:0000256" key="2">
    <source>
        <dbReference type="ARBA" id="ARBA00022475"/>
    </source>
</evidence>
<dbReference type="Pfam" id="PF13231">
    <property type="entry name" value="PMT_2"/>
    <property type="match status" value="1"/>
</dbReference>
<feature type="transmembrane region" description="Helical" evidence="8">
    <location>
        <begin position="415"/>
        <end position="436"/>
    </location>
</feature>
<evidence type="ECO:0000259" key="9">
    <source>
        <dbReference type="Pfam" id="PF13231"/>
    </source>
</evidence>
<evidence type="ECO:0000256" key="3">
    <source>
        <dbReference type="ARBA" id="ARBA00022676"/>
    </source>
</evidence>
<name>A0A1I5UHE2_9BACT</name>
<keyword evidence="11" id="KW-1185">Reference proteome</keyword>
<dbReference type="Proteomes" id="UP000199306">
    <property type="component" value="Unassembled WGS sequence"/>
</dbReference>